<keyword evidence="2" id="KW-1185">Reference proteome</keyword>
<dbReference type="SUPFAM" id="SSF53335">
    <property type="entry name" value="S-adenosyl-L-methionine-dependent methyltransferases"/>
    <property type="match status" value="1"/>
</dbReference>
<reference evidence="1 2" key="1">
    <citation type="submission" date="2024-08" db="EMBL/GenBank/DDBJ databases">
        <title>Genome mining of Saccharopolyspora cebuensis PGLac3 from Nigerian medicinal plant.</title>
        <authorList>
            <person name="Ezeobiora C.E."/>
            <person name="Igbokwe N.H."/>
            <person name="Amin D.H."/>
            <person name="Mendie U.E."/>
        </authorList>
    </citation>
    <scope>NUCLEOTIDE SEQUENCE [LARGE SCALE GENOMIC DNA]</scope>
    <source>
        <strain evidence="1 2">PGLac3</strain>
    </source>
</reference>
<accession>A0ABV4CMW8</accession>
<comment type="caution">
    <text evidence="1">The sequence shown here is derived from an EMBL/GenBank/DDBJ whole genome shotgun (WGS) entry which is preliminary data.</text>
</comment>
<dbReference type="RefSeq" id="WP_345357050.1">
    <property type="nucleotide sequence ID" value="NZ_BAABII010000003.1"/>
</dbReference>
<dbReference type="Pfam" id="PF13489">
    <property type="entry name" value="Methyltransf_23"/>
    <property type="match status" value="1"/>
</dbReference>
<protein>
    <submittedName>
        <fullName evidence="1">Trans-aconitate 2-methyltransferase</fullName>
    </submittedName>
</protein>
<gene>
    <name evidence="1" type="ORF">AB8O55_23765</name>
</gene>
<dbReference type="CDD" id="cd02440">
    <property type="entry name" value="AdoMet_MTases"/>
    <property type="match status" value="1"/>
</dbReference>
<name>A0ABV4CMW8_9PSEU</name>
<proteinExistence type="predicted"/>
<sequence>MPMPIITDRAAYWDHYAGGVADQEREAELKYAFGWTQYEGHGPGDELLGDPLTTLELGSGRGNAVAALAIKGIDATGIDLSTEQCQRARQRWDTIPGAHFVAGDVVEFLASTQRRWDAMYSIWGAAWFTDPEILLPLIHARLSPGGKLVFSHAPAVPNSYGIQGMYGNGFKGRQVWIYRWAYEPDTWAELLRQHGFHDVKPRVEDAPEPGNVGTLIVEARA</sequence>
<dbReference type="EMBL" id="JBGEHV010000056">
    <property type="protein sequence ID" value="MEY8042436.1"/>
    <property type="molecule type" value="Genomic_DNA"/>
</dbReference>
<evidence type="ECO:0000313" key="1">
    <source>
        <dbReference type="EMBL" id="MEY8042436.1"/>
    </source>
</evidence>
<dbReference type="Gene3D" id="3.40.50.150">
    <property type="entry name" value="Vaccinia Virus protein VP39"/>
    <property type="match status" value="1"/>
</dbReference>
<organism evidence="1 2">
    <name type="scientific">Saccharopolyspora cebuensis</name>
    <dbReference type="NCBI Taxonomy" id="418759"/>
    <lineage>
        <taxon>Bacteria</taxon>
        <taxon>Bacillati</taxon>
        <taxon>Actinomycetota</taxon>
        <taxon>Actinomycetes</taxon>
        <taxon>Pseudonocardiales</taxon>
        <taxon>Pseudonocardiaceae</taxon>
        <taxon>Saccharopolyspora</taxon>
    </lineage>
</organism>
<dbReference type="Proteomes" id="UP001564626">
    <property type="component" value="Unassembled WGS sequence"/>
</dbReference>
<dbReference type="InterPro" id="IPR029063">
    <property type="entry name" value="SAM-dependent_MTases_sf"/>
</dbReference>
<evidence type="ECO:0000313" key="2">
    <source>
        <dbReference type="Proteomes" id="UP001564626"/>
    </source>
</evidence>